<dbReference type="PANTHER" id="PTHR32134">
    <property type="entry name" value="FNIP REPEAT-CONTAINING PROTEIN"/>
    <property type="match status" value="1"/>
</dbReference>
<dbReference type="FunCoup" id="F0ZMY2">
    <property type="interactions" value="742"/>
</dbReference>
<keyword evidence="1" id="KW-0677">Repeat</keyword>
<dbReference type="InterPro" id="IPR051251">
    <property type="entry name" value="STK_FNIP-Repeat"/>
</dbReference>
<dbReference type="Proteomes" id="UP000001064">
    <property type="component" value="Unassembled WGS sequence"/>
</dbReference>
<gene>
    <name evidence="2" type="ORF">DICPUDRAFT_79555</name>
</gene>
<dbReference type="VEuPathDB" id="AmoebaDB:DICPUDRAFT_79555"/>
<dbReference type="EMBL" id="GL871087">
    <property type="protein sequence ID" value="EGC34688.1"/>
    <property type="molecule type" value="Genomic_DNA"/>
</dbReference>
<evidence type="ECO:0000256" key="1">
    <source>
        <dbReference type="ARBA" id="ARBA00022737"/>
    </source>
</evidence>
<dbReference type="PANTHER" id="PTHR32134:SF187">
    <property type="entry name" value="FNIP REPEAT-CONTAINING PROTEIN"/>
    <property type="match status" value="1"/>
</dbReference>
<name>F0ZMY2_DICPU</name>
<evidence type="ECO:0000313" key="2">
    <source>
        <dbReference type="EMBL" id="EGC34688.1"/>
    </source>
</evidence>
<proteinExistence type="predicted"/>
<evidence type="ECO:0000313" key="3">
    <source>
        <dbReference type="Proteomes" id="UP000001064"/>
    </source>
</evidence>
<dbReference type="RefSeq" id="XP_003288773.1">
    <property type="nucleotide sequence ID" value="XM_003288725.1"/>
</dbReference>
<evidence type="ECO:0008006" key="4">
    <source>
        <dbReference type="Google" id="ProtNLM"/>
    </source>
</evidence>
<sequence>MVDNNKSEKNFEILFFKVYRNKYLNHKIYTHLSLFRRYRKIELNSDPIEILKYREYFSYIQEIKYNGSLELPLSRFSFPILKTIEIGRFSKTPPPENKSYFTSIDPTSVPNSVDTIIFPRDEDINYTCLRNFPDSIKTFKNVMFSKIIDYIPSGVTSLTFNSMNNYMCIKNGFLPPTLTFLDLGLACTFLGAFPQSLKTLKINRKISGAIQSNLSLSSLTDLTMSHVPELIELYPKTLKKLSIISKDHIDLNLNSLNGLNSLETLELDIDSLLIEVNSIPQSITILDIKTASIHNLYRDMLPISLKSLKINVCLYSFRIISLPVGLLELNCISSGLKDLDVGLLPESLTTLCLAKEKNIGFNKPIKDGYLPNSIKSLDFGEFNQQINYLPHSLVNLNFGKFFNKQIIPNSLPSNVEKIVFSSNFNQKLLLNSLPLKLVHLEFGNNFNNQVPVGVLPQSLKTLIFGNRFNQLFLPGSLPSSISKLIIGNKGPNTISCFNSPINENVLPQTLTHLEINCPRYSHPINESFLPRSLRIFIVSDNISFNE</sequence>
<dbReference type="InParanoid" id="F0ZMY2"/>
<accession>F0ZMY2</accession>
<organism evidence="2 3">
    <name type="scientific">Dictyostelium purpureum</name>
    <name type="common">Slime mold</name>
    <dbReference type="NCBI Taxonomy" id="5786"/>
    <lineage>
        <taxon>Eukaryota</taxon>
        <taxon>Amoebozoa</taxon>
        <taxon>Evosea</taxon>
        <taxon>Eumycetozoa</taxon>
        <taxon>Dictyostelia</taxon>
        <taxon>Dictyosteliales</taxon>
        <taxon>Dictyosteliaceae</taxon>
        <taxon>Dictyostelium</taxon>
    </lineage>
</organism>
<protein>
    <recommendedName>
        <fullName evidence="4">FNIP repeat-containing protein</fullName>
    </recommendedName>
</protein>
<reference evidence="3" key="1">
    <citation type="journal article" date="2011" name="Genome Biol.">
        <title>Comparative genomics of the social amoebae Dictyostelium discoideum and Dictyostelium purpureum.</title>
        <authorList>
            <consortium name="US DOE Joint Genome Institute (JGI-PGF)"/>
            <person name="Sucgang R."/>
            <person name="Kuo A."/>
            <person name="Tian X."/>
            <person name="Salerno W."/>
            <person name="Parikh A."/>
            <person name="Feasley C.L."/>
            <person name="Dalin E."/>
            <person name="Tu H."/>
            <person name="Huang E."/>
            <person name="Barry K."/>
            <person name="Lindquist E."/>
            <person name="Shapiro H."/>
            <person name="Bruce D."/>
            <person name="Schmutz J."/>
            <person name="Salamov A."/>
            <person name="Fey P."/>
            <person name="Gaudet P."/>
            <person name="Anjard C."/>
            <person name="Babu M.M."/>
            <person name="Basu S."/>
            <person name="Bushmanova Y."/>
            <person name="van der Wel H."/>
            <person name="Katoh-Kurasawa M."/>
            <person name="Dinh C."/>
            <person name="Coutinho P.M."/>
            <person name="Saito T."/>
            <person name="Elias M."/>
            <person name="Schaap P."/>
            <person name="Kay R.R."/>
            <person name="Henrissat B."/>
            <person name="Eichinger L."/>
            <person name="Rivero F."/>
            <person name="Putnam N.H."/>
            <person name="West C.M."/>
            <person name="Loomis W.F."/>
            <person name="Chisholm R.L."/>
            <person name="Shaulsky G."/>
            <person name="Strassmann J.E."/>
            <person name="Queller D.C."/>
            <person name="Kuspa A."/>
            <person name="Grigoriev I.V."/>
        </authorList>
    </citation>
    <scope>NUCLEOTIDE SEQUENCE [LARGE SCALE GENOMIC DNA]</scope>
    <source>
        <strain evidence="3">QSDP1</strain>
    </source>
</reference>
<dbReference type="KEGG" id="dpp:DICPUDRAFT_79555"/>
<keyword evidence="3" id="KW-1185">Reference proteome</keyword>
<dbReference type="Pfam" id="PF05725">
    <property type="entry name" value="FNIP"/>
    <property type="match status" value="5"/>
</dbReference>
<dbReference type="GeneID" id="10499315"/>
<dbReference type="AlphaFoldDB" id="F0ZMY2"/>
<dbReference type="InterPro" id="IPR008615">
    <property type="entry name" value="FNIP"/>
</dbReference>